<feature type="non-terminal residue" evidence="1">
    <location>
        <position position="1"/>
    </location>
</feature>
<dbReference type="EMBL" id="BARU01023858">
    <property type="protein sequence ID" value="GAH58051.1"/>
    <property type="molecule type" value="Genomic_DNA"/>
</dbReference>
<reference evidence="1" key="1">
    <citation type="journal article" date="2014" name="Front. Microbiol.">
        <title>High frequency of phylogenetically diverse reductive dehalogenase-homologous genes in deep subseafloor sedimentary metagenomes.</title>
        <authorList>
            <person name="Kawai M."/>
            <person name="Futagami T."/>
            <person name="Toyoda A."/>
            <person name="Takaki Y."/>
            <person name="Nishi S."/>
            <person name="Hori S."/>
            <person name="Arai W."/>
            <person name="Tsubouchi T."/>
            <person name="Morono Y."/>
            <person name="Uchiyama I."/>
            <person name="Ito T."/>
            <person name="Fujiyama A."/>
            <person name="Inagaki F."/>
            <person name="Takami H."/>
        </authorList>
    </citation>
    <scope>NUCLEOTIDE SEQUENCE</scope>
    <source>
        <strain evidence="1">Expedition CK06-06</strain>
    </source>
</reference>
<dbReference type="AlphaFoldDB" id="X1GJG3"/>
<name>X1GJG3_9ZZZZ</name>
<accession>X1GJG3</accession>
<evidence type="ECO:0000313" key="1">
    <source>
        <dbReference type="EMBL" id="GAH58051.1"/>
    </source>
</evidence>
<comment type="caution">
    <text evidence="1">The sequence shown here is derived from an EMBL/GenBank/DDBJ whole genome shotgun (WGS) entry which is preliminary data.</text>
</comment>
<feature type="non-terminal residue" evidence="1">
    <location>
        <position position="276"/>
    </location>
</feature>
<organism evidence="1">
    <name type="scientific">marine sediment metagenome</name>
    <dbReference type="NCBI Taxonomy" id="412755"/>
    <lineage>
        <taxon>unclassified sequences</taxon>
        <taxon>metagenomes</taxon>
        <taxon>ecological metagenomes</taxon>
    </lineage>
</organism>
<protein>
    <submittedName>
        <fullName evidence="1">Uncharacterized protein</fullName>
    </submittedName>
</protein>
<proteinExistence type="predicted"/>
<sequence>QARECFKTIINQYWFSQYWDPKGWYWKPAEIGRINLEKIDKLEAEEKAGVSKADEQEYPARKATIPRLCDPGKEKIVNYKKYGRFRGIETPGYSYKITDRKGLARAVGEGIYPNNSVWTDPGYEKVKREGRLRESHWDFLHIPDLEASFYKWATAGEDPGVKQYFTAFILAEAGLIQQAVKAYYAVVVNFPRCIGWTYWHTPWYPGKSAIDTVRYLCRTNPQLGMKLVDARVGIEGGFDNDIRNDNVIAVNPGRIIQCKGEECEPERTDTSQLTVK</sequence>
<gene>
    <name evidence="1" type="ORF">S03H2_38680</name>
</gene>